<dbReference type="EC" id="1.1.3.-" evidence="7"/>
<name>A0ABV0K480_9CYAN</name>
<dbReference type="Gene3D" id="3.50.50.60">
    <property type="entry name" value="FAD/NAD(P)-binding domain"/>
    <property type="match status" value="1"/>
</dbReference>
<dbReference type="Gene3D" id="3.30.9.10">
    <property type="entry name" value="D-Amino Acid Oxidase, subunit A, domain 2"/>
    <property type="match status" value="1"/>
</dbReference>
<feature type="domain" description="FAD dependent oxidoreductase" evidence="6">
    <location>
        <begin position="6"/>
        <end position="393"/>
    </location>
</feature>
<dbReference type="NCBIfam" id="NF008726">
    <property type="entry name" value="PRK11728.1"/>
    <property type="match status" value="1"/>
</dbReference>
<comment type="caution">
    <text evidence="7">The sequence shown here is derived from an EMBL/GenBank/DDBJ whole genome shotgun (WGS) entry which is preliminary data.</text>
</comment>
<dbReference type="InterPro" id="IPR036188">
    <property type="entry name" value="FAD/NAD-bd_sf"/>
</dbReference>
<evidence type="ECO:0000256" key="2">
    <source>
        <dbReference type="ARBA" id="ARBA00022630"/>
    </source>
</evidence>
<evidence type="ECO:0000313" key="7">
    <source>
        <dbReference type="EMBL" id="MEP0947517.1"/>
    </source>
</evidence>
<dbReference type="SUPFAM" id="SSF51905">
    <property type="entry name" value="FAD/NAD(P)-binding domain"/>
    <property type="match status" value="1"/>
</dbReference>
<evidence type="ECO:0000256" key="3">
    <source>
        <dbReference type="ARBA" id="ARBA00022827"/>
    </source>
</evidence>
<evidence type="ECO:0000256" key="4">
    <source>
        <dbReference type="ARBA" id="ARBA00023002"/>
    </source>
</evidence>
<evidence type="ECO:0000313" key="8">
    <source>
        <dbReference type="Proteomes" id="UP001482513"/>
    </source>
</evidence>
<protein>
    <submittedName>
        <fullName evidence="7">L-2-hydroxyglutarate oxidase</fullName>
        <ecNumber evidence="7">1.1.3.-</ecNumber>
    </submittedName>
</protein>
<dbReference type="PANTHER" id="PTHR43104">
    <property type="entry name" value="L-2-HYDROXYGLUTARATE DEHYDROGENASE, MITOCHONDRIAL"/>
    <property type="match status" value="1"/>
</dbReference>
<gene>
    <name evidence="7" type="primary">lhgO</name>
    <name evidence="7" type="ORF">NC992_11595</name>
</gene>
<comment type="cofactor">
    <cofactor evidence="1">
        <name>FAD</name>
        <dbReference type="ChEBI" id="CHEBI:57692"/>
    </cofactor>
</comment>
<evidence type="ECO:0000256" key="1">
    <source>
        <dbReference type="ARBA" id="ARBA00001974"/>
    </source>
</evidence>
<keyword evidence="4 7" id="KW-0560">Oxidoreductase</keyword>
<keyword evidence="8" id="KW-1185">Reference proteome</keyword>
<dbReference type="GO" id="GO:0016491">
    <property type="term" value="F:oxidoreductase activity"/>
    <property type="evidence" value="ECO:0007669"/>
    <property type="project" value="UniProtKB-KW"/>
</dbReference>
<dbReference type="InterPro" id="IPR006076">
    <property type="entry name" value="FAD-dep_OxRdtase"/>
</dbReference>
<proteinExistence type="inferred from homology"/>
<dbReference type="Pfam" id="PF01266">
    <property type="entry name" value="DAO"/>
    <property type="match status" value="1"/>
</dbReference>
<sequence length="406" mass="44563">MSNTYDYAIVGGGIVGLATAMKLSQMLPSAKITVIEKESSWAYHQTGNNSGVIHSGIYYKPGSFKAKFSRAGCQSMVDFCRQHDIPYDVCGKVIVATQEKELPLLENLFQRGLQNEIPVTKITPEQVKEIEPYVNCIAAVKVDSTGIVNYKAVCQKYIEIIQEADNDLRLNTKVLGISLEPQNVVLETNKGTIKAKFLINCAGLFSDRVAQMANLKPSAKIVPFRGEYYELVPEKRHMVNTLIYPVPNPSFPFLGVHFTKMIDGSVHAGPNAVLSLKREGYKKTDFDLKDFAEVMAYPGFWKLASKHADEGVREIVRSFSKAAFVKSLQRLIPEVRSEDVVPTHAGVRAQALMNNGSLVDDFLIVNGERSIHVLNAPSPAATSSLEIGKEVASQVVNATAPTSVAL</sequence>
<accession>A0ABV0K480</accession>
<comment type="similarity">
    <text evidence="5">Belongs to the L2HGDH family.</text>
</comment>
<organism evidence="7 8">
    <name type="scientific">Leptolyngbya subtilissima DQ-A4</name>
    <dbReference type="NCBI Taxonomy" id="2933933"/>
    <lineage>
        <taxon>Bacteria</taxon>
        <taxon>Bacillati</taxon>
        <taxon>Cyanobacteriota</taxon>
        <taxon>Cyanophyceae</taxon>
        <taxon>Leptolyngbyales</taxon>
        <taxon>Leptolyngbyaceae</taxon>
        <taxon>Leptolyngbya group</taxon>
        <taxon>Leptolyngbya</taxon>
    </lineage>
</organism>
<dbReference type="EMBL" id="JAMPKX010000004">
    <property type="protein sequence ID" value="MEP0947517.1"/>
    <property type="molecule type" value="Genomic_DNA"/>
</dbReference>
<keyword evidence="3" id="KW-0274">FAD</keyword>
<evidence type="ECO:0000259" key="6">
    <source>
        <dbReference type="Pfam" id="PF01266"/>
    </source>
</evidence>
<dbReference type="RefSeq" id="WP_190517503.1">
    <property type="nucleotide sequence ID" value="NZ_JAMPKX010000004.1"/>
</dbReference>
<evidence type="ECO:0000256" key="5">
    <source>
        <dbReference type="ARBA" id="ARBA00037941"/>
    </source>
</evidence>
<reference evidence="7 8" key="1">
    <citation type="submission" date="2022-04" db="EMBL/GenBank/DDBJ databases">
        <title>Positive selection, recombination, and allopatry shape intraspecific diversity of widespread and dominant cyanobacteria.</title>
        <authorList>
            <person name="Wei J."/>
            <person name="Shu W."/>
            <person name="Hu C."/>
        </authorList>
    </citation>
    <scope>NUCLEOTIDE SEQUENCE [LARGE SCALE GENOMIC DNA]</scope>
    <source>
        <strain evidence="7 8">DQ-A4</strain>
    </source>
</reference>
<keyword evidence="2" id="KW-0285">Flavoprotein</keyword>
<dbReference type="Proteomes" id="UP001482513">
    <property type="component" value="Unassembled WGS sequence"/>
</dbReference>
<dbReference type="PANTHER" id="PTHR43104:SF2">
    <property type="entry name" value="L-2-HYDROXYGLUTARATE DEHYDROGENASE, MITOCHONDRIAL"/>
    <property type="match status" value="1"/>
</dbReference>